<feature type="transmembrane region" description="Helical" evidence="1">
    <location>
        <begin position="250"/>
        <end position="268"/>
    </location>
</feature>
<dbReference type="GO" id="GO:0005230">
    <property type="term" value="F:extracellular ligand-gated monoatomic ion channel activity"/>
    <property type="evidence" value="ECO:0007669"/>
    <property type="project" value="InterPro"/>
</dbReference>
<reference evidence="2 3" key="1">
    <citation type="submission" date="2018-04" db="EMBL/GenBank/DDBJ databases">
        <authorList>
            <person name="Go L.Y."/>
            <person name="Mitchell J.A."/>
        </authorList>
    </citation>
    <scope>NUCLEOTIDE SEQUENCE [LARGE SCALE GENOMIC DNA]</scope>
    <source>
        <strain evidence="2">ULC066bin1</strain>
    </source>
</reference>
<reference evidence="2 3" key="2">
    <citation type="submission" date="2018-06" db="EMBL/GenBank/DDBJ databases">
        <title>Metagenomic assembly of (sub)arctic Cyanobacteria and their associated microbiome from non-axenic cultures.</title>
        <authorList>
            <person name="Baurain D."/>
        </authorList>
    </citation>
    <scope>NUCLEOTIDE SEQUENCE [LARGE SCALE GENOMIC DNA]</scope>
    <source>
        <strain evidence="2">ULC066bin1</strain>
    </source>
</reference>
<sequence length="307" mass="34171">MPVEAETVQETPLGVFLTQLGDFDVQKKSFSATFWLWTQIGNADKSILDSIEFPNAVTVKVSDNITNQTSTGKWIQRKIIGTFRHNWDMRNFPFDYQKLIILAEESDRDLSKLRYVPDRKNSSIDEDIKIDGWEIKRYSIEPLVKKYRSNFGDPSLSSGSPSEYTSMQLKIELQRNDLNGFFKLTAGAFAAAGLALVSYLLHADSSATLGPRLGLLAGSMFAVVISLRSASNELGAMAYLTLVDCVHLGVMFYILAAAATEIYILYDLQKNNSAIASKKIGIRAAIFSTLVFFSFIGVLIWGATYHS</sequence>
<feature type="transmembrane region" description="Helical" evidence="1">
    <location>
        <begin position="213"/>
        <end position="230"/>
    </location>
</feature>
<evidence type="ECO:0000313" key="3">
    <source>
        <dbReference type="Proteomes" id="UP000249467"/>
    </source>
</evidence>
<dbReference type="EMBL" id="QBML01000008">
    <property type="protein sequence ID" value="PZO42172.1"/>
    <property type="molecule type" value="Genomic_DNA"/>
</dbReference>
<accession>A0A2W4WCG0</accession>
<keyword evidence="1" id="KW-0812">Transmembrane</keyword>
<name>A0A2W4WCG0_9CYAN</name>
<proteinExistence type="predicted"/>
<feature type="transmembrane region" description="Helical" evidence="1">
    <location>
        <begin position="280"/>
        <end position="303"/>
    </location>
</feature>
<keyword evidence="1" id="KW-0472">Membrane</keyword>
<protein>
    <submittedName>
        <fullName evidence="2">Uncharacterized protein</fullName>
    </submittedName>
</protein>
<dbReference type="AlphaFoldDB" id="A0A2W4WCG0"/>
<dbReference type="Gene3D" id="2.70.170.10">
    <property type="entry name" value="Neurotransmitter-gated ion-channel ligand-binding domain"/>
    <property type="match status" value="1"/>
</dbReference>
<gene>
    <name evidence="2" type="ORF">DCF19_07975</name>
</gene>
<evidence type="ECO:0000256" key="1">
    <source>
        <dbReference type="SAM" id="Phobius"/>
    </source>
</evidence>
<feature type="transmembrane region" description="Helical" evidence="1">
    <location>
        <begin position="180"/>
        <end position="201"/>
    </location>
</feature>
<organism evidence="2 3">
    <name type="scientific">Pseudanabaena frigida</name>
    <dbReference type="NCBI Taxonomy" id="945775"/>
    <lineage>
        <taxon>Bacteria</taxon>
        <taxon>Bacillati</taxon>
        <taxon>Cyanobacteriota</taxon>
        <taxon>Cyanophyceae</taxon>
        <taxon>Pseudanabaenales</taxon>
        <taxon>Pseudanabaenaceae</taxon>
        <taxon>Pseudanabaena</taxon>
    </lineage>
</organism>
<keyword evidence="1" id="KW-1133">Transmembrane helix</keyword>
<dbReference type="InterPro" id="IPR036734">
    <property type="entry name" value="Neur_chan_lig-bd_sf"/>
</dbReference>
<comment type="caution">
    <text evidence="2">The sequence shown here is derived from an EMBL/GenBank/DDBJ whole genome shotgun (WGS) entry which is preliminary data.</text>
</comment>
<dbReference type="Proteomes" id="UP000249467">
    <property type="component" value="Unassembled WGS sequence"/>
</dbReference>
<evidence type="ECO:0000313" key="2">
    <source>
        <dbReference type="EMBL" id="PZO42172.1"/>
    </source>
</evidence>
<dbReference type="GO" id="GO:0016020">
    <property type="term" value="C:membrane"/>
    <property type="evidence" value="ECO:0007669"/>
    <property type="project" value="InterPro"/>
</dbReference>